<dbReference type="AlphaFoldDB" id="R7GUT1"/>
<evidence type="ECO:0008006" key="4">
    <source>
        <dbReference type="Google" id="ProtNLM"/>
    </source>
</evidence>
<feature type="compositionally biased region" description="Polar residues" evidence="1">
    <location>
        <begin position="42"/>
        <end position="58"/>
    </location>
</feature>
<organism evidence="3">
    <name type="scientific">Leyella stercorea CAG:629</name>
    <dbReference type="NCBI Taxonomy" id="1263103"/>
    <lineage>
        <taxon>Bacteria</taxon>
        <taxon>Pseudomonadati</taxon>
        <taxon>Bacteroidota</taxon>
        <taxon>Bacteroidia</taxon>
        <taxon>Bacteroidales</taxon>
        <taxon>Prevotellaceae</taxon>
        <taxon>Leyella</taxon>
    </lineage>
</organism>
<accession>R7GUT1</accession>
<name>R7GUT1_9BACT</name>
<dbReference type="EMBL" id="CBIT010000064">
    <property type="protein sequence ID" value="CDE30870.1"/>
    <property type="molecule type" value="Genomic_DNA"/>
</dbReference>
<gene>
    <name evidence="3" type="ORF">BN741_00849</name>
</gene>
<protein>
    <recommendedName>
        <fullName evidence="4">Lipoprotein</fullName>
    </recommendedName>
</protein>
<keyword evidence="2" id="KW-0732">Signal</keyword>
<evidence type="ECO:0000256" key="1">
    <source>
        <dbReference type="SAM" id="MobiDB-lite"/>
    </source>
</evidence>
<feature type="signal peptide" evidence="2">
    <location>
        <begin position="1"/>
        <end position="26"/>
    </location>
</feature>
<feature type="chain" id="PRO_5004434654" description="Lipoprotein" evidence="2">
    <location>
        <begin position="27"/>
        <end position="58"/>
    </location>
</feature>
<dbReference type="STRING" id="1263103.BN741_00849"/>
<comment type="caution">
    <text evidence="3">The sequence shown here is derived from an EMBL/GenBank/DDBJ whole genome shotgun (WGS) entry which is preliminary data.</text>
</comment>
<reference evidence="3" key="1">
    <citation type="submission" date="2012-11" db="EMBL/GenBank/DDBJ databases">
        <title>Dependencies among metagenomic species, viruses, plasmids and units of genetic variation.</title>
        <authorList>
            <person name="Nielsen H.B."/>
            <person name="Almeida M."/>
            <person name="Juncker A.S."/>
            <person name="Rasmussen S."/>
            <person name="Li J."/>
            <person name="Sunagawa S."/>
            <person name="Plichta D."/>
            <person name="Gautier L."/>
            <person name="Le Chatelier E."/>
            <person name="Peletier E."/>
            <person name="Bonde I."/>
            <person name="Nielsen T."/>
            <person name="Manichanh C."/>
            <person name="Arumugam M."/>
            <person name="Batto J."/>
            <person name="Santos M.B.Q.D."/>
            <person name="Blom N."/>
            <person name="Borruel N."/>
            <person name="Burgdorf K.S."/>
            <person name="Boumezbeur F."/>
            <person name="Casellas F."/>
            <person name="Dore J."/>
            <person name="Guarner F."/>
            <person name="Hansen T."/>
            <person name="Hildebrand F."/>
            <person name="Kaas R.S."/>
            <person name="Kennedy S."/>
            <person name="Kristiansen K."/>
            <person name="Kultima J.R."/>
            <person name="Leonard P."/>
            <person name="Levenez F."/>
            <person name="Lund O."/>
            <person name="Moumen B."/>
            <person name="Le Paslier D."/>
            <person name="Pons N."/>
            <person name="Pedersen O."/>
            <person name="Prifti E."/>
            <person name="Qin J."/>
            <person name="Raes J."/>
            <person name="Tap J."/>
            <person name="Tims S."/>
            <person name="Ussery D.W."/>
            <person name="Yamada T."/>
            <person name="MetaHit consortium"/>
            <person name="Renault P."/>
            <person name="Sicheritz-Ponten T."/>
            <person name="Bork P."/>
            <person name="Wang J."/>
            <person name="Brunak S."/>
            <person name="Ehrlich S.D."/>
        </authorList>
    </citation>
    <scope>NUCLEOTIDE SEQUENCE [LARGE SCALE GENOMIC DNA]</scope>
</reference>
<evidence type="ECO:0000256" key="2">
    <source>
        <dbReference type="SAM" id="SignalP"/>
    </source>
</evidence>
<dbReference type="Proteomes" id="UP000018072">
    <property type="component" value="Unassembled WGS sequence"/>
</dbReference>
<proteinExistence type="predicted"/>
<evidence type="ECO:0000313" key="3">
    <source>
        <dbReference type="EMBL" id="CDE30870.1"/>
    </source>
</evidence>
<feature type="region of interest" description="Disordered" evidence="1">
    <location>
        <begin position="38"/>
        <end position="58"/>
    </location>
</feature>
<sequence>MTQSMSLKLICSCIVAAVFVIGAASCATSSQTSKYQQALDKQLQQNGTSNSNESPTSN</sequence>